<dbReference type="GO" id="GO:0046872">
    <property type="term" value="F:metal ion binding"/>
    <property type="evidence" value="ECO:0007669"/>
    <property type="project" value="UniProtKB-KW"/>
</dbReference>
<sequence>MSGQFVQADPGLCISCQTCMAGCMNKHSVPGDLPKARLNVVQTLTVSAPIACHHCVDAPCVSACPEGALYFDSDRVGICQERCIGCRNCVQACPFGAVEVVPQDDVKMIGGIPVAGSKKSFLVKCDLCYDREAGPACVEACPTKALRLVDKDEMTDMRKQKFMFEARRLEDCASVPVTGAVAFQR</sequence>
<keyword evidence="5" id="KW-0411">Iron-sulfur</keyword>
<gene>
    <name evidence="7" type="ORF">Q3982_03900</name>
</gene>
<evidence type="ECO:0000313" key="8">
    <source>
        <dbReference type="Proteomes" id="UP001168575"/>
    </source>
</evidence>
<keyword evidence="8" id="KW-1185">Reference proteome</keyword>
<feature type="domain" description="4Fe-4S ferredoxin-type" evidence="6">
    <location>
        <begin position="74"/>
        <end position="103"/>
    </location>
</feature>
<dbReference type="PROSITE" id="PS00198">
    <property type="entry name" value="4FE4S_FER_1"/>
    <property type="match status" value="1"/>
</dbReference>
<keyword evidence="2" id="KW-0479">Metal-binding</keyword>
<evidence type="ECO:0000256" key="2">
    <source>
        <dbReference type="ARBA" id="ARBA00022723"/>
    </source>
</evidence>
<dbReference type="SUPFAM" id="SSF54862">
    <property type="entry name" value="4Fe-4S ferredoxins"/>
    <property type="match status" value="1"/>
</dbReference>
<keyword evidence="3" id="KW-0677">Repeat</keyword>
<evidence type="ECO:0000256" key="4">
    <source>
        <dbReference type="ARBA" id="ARBA00023004"/>
    </source>
</evidence>
<evidence type="ECO:0000259" key="6">
    <source>
        <dbReference type="PROSITE" id="PS51379"/>
    </source>
</evidence>
<evidence type="ECO:0000256" key="1">
    <source>
        <dbReference type="ARBA" id="ARBA00022485"/>
    </source>
</evidence>
<dbReference type="PANTHER" id="PTHR42859:SF17">
    <property type="entry name" value="ELECTRON TRANSPORT PROTEIN HYDN-RELATED"/>
    <property type="match status" value="1"/>
</dbReference>
<dbReference type="InterPro" id="IPR017896">
    <property type="entry name" value="4Fe4S_Fe-S-bd"/>
</dbReference>
<dbReference type="PROSITE" id="PS51379">
    <property type="entry name" value="4FE4S_FER_2"/>
    <property type="match status" value="2"/>
</dbReference>
<protein>
    <submittedName>
        <fullName evidence="7">4Fe-4S dicluster domain-containing protein</fullName>
    </submittedName>
</protein>
<evidence type="ECO:0000256" key="3">
    <source>
        <dbReference type="ARBA" id="ARBA00022737"/>
    </source>
</evidence>
<name>A0AA43RH95_9ACTN</name>
<keyword evidence="1" id="KW-0004">4Fe-4S</keyword>
<proteinExistence type="predicted"/>
<dbReference type="Proteomes" id="UP001168575">
    <property type="component" value="Unassembled WGS sequence"/>
</dbReference>
<dbReference type="Gene3D" id="3.30.70.20">
    <property type="match status" value="2"/>
</dbReference>
<comment type="caution">
    <text evidence="7">The sequence shown here is derived from an EMBL/GenBank/DDBJ whole genome shotgun (WGS) entry which is preliminary data.</text>
</comment>
<dbReference type="AlphaFoldDB" id="A0AA43RH95"/>
<dbReference type="Pfam" id="PF12800">
    <property type="entry name" value="Fer4_4"/>
    <property type="match status" value="1"/>
</dbReference>
<feature type="domain" description="4Fe-4S ferredoxin-type" evidence="6">
    <location>
        <begin position="119"/>
        <end position="151"/>
    </location>
</feature>
<dbReference type="InterPro" id="IPR017900">
    <property type="entry name" value="4Fe4S_Fe_S_CS"/>
</dbReference>
<reference evidence="7" key="1">
    <citation type="submission" date="2023-07" db="EMBL/GenBank/DDBJ databases">
        <title>Between Cages and Wild: Unraveling the Impact of Captivity on Animal Microbiomes and Antimicrobial Resistance.</title>
        <authorList>
            <person name="Schmartz G.P."/>
            <person name="Rehner J."/>
            <person name="Schuff M.J."/>
            <person name="Becker S.L."/>
            <person name="Kravczyk M."/>
            <person name="Gurevich A."/>
            <person name="Francke R."/>
            <person name="Mueller R."/>
            <person name="Keller V."/>
            <person name="Keller A."/>
        </authorList>
    </citation>
    <scope>NUCLEOTIDE SEQUENCE</scope>
    <source>
        <strain evidence="7">S12M_St_49</strain>
    </source>
</reference>
<dbReference type="GO" id="GO:0051539">
    <property type="term" value="F:4 iron, 4 sulfur cluster binding"/>
    <property type="evidence" value="ECO:0007669"/>
    <property type="project" value="UniProtKB-KW"/>
</dbReference>
<evidence type="ECO:0000256" key="5">
    <source>
        <dbReference type="ARBA" id="ARBA00023014"/>
    </source>
</evidence>
<keyword evidence="4" id="KW-0408">Iron</keyword>
<dbReference type="PANTHER" id="PTHR42859">
    <property type="entry name" value="OXIDOREDUCTASE"/>
    <property type="match status" value="1"/>
</dbReference>
<evidence type="ECO:0000313" key="7">
    <source>
        <dbReference type="EMBL" id="MDO4841803.1"/>
    </source>
</evidence>
<dbReference type="InterPro" id="IPR050294">
    <property type="entry name" value="RnfB_subfamily"/>
</dbReference>
<dbReference type="Pfam" id="PF13247">
    <property type="entry name" value="Fer4_11"/>
    <property type="match status" value="1"/>
</dbReference>
<dbReference type="CDD" id="cd10554">
    <property type="entry name" value="HycB_like"/>
    <property type="match status" value="1"/>
</dbReference>
<organism evidence="7 8">
    <name type="scientific">Phoenicibacter congonensis</name>
    <dbReference type="NCBI Taxonomy" id="1944646"/>
    <lineage>
        <taxon>Bacteria</taxon>
        <taxon>Bacillati</taxon>
        <taxon>Actinomycetota</taxon>
        <taxon>Coriobacteriia</taxon>
        <taxon>Eggerthellales</taxon>
        <taxon>Eggerthellaceae</taxon>
        <taxon>Phoenicibacter</taxon>
    </lineage>
</organism>
<accession>A0AA43RH95</accession>
<dbReference type="EMBL" id="JAUMVS010000050">
    <property type="protein sequence ID" value="MDO4841803.1"/>
    <property type="molecule type" value="Genomic_DNA"/>
</dbReference>